<accession>A0ABT2LSU3</accession>
<name>A0ABT2LSU3_9HYPH</name>
<organism evidence="2 3">
    <name type="scientific">Chelativorans salis</name>
    <dbReference type="NCBI Taxonomy" id="2978478"/>
    <lineage>
        <taxon>Bacteria</taxon>
        <taxon>Pseudomonadati</taxon>
        <taxon>Pseudomonadota</taxon>
        <taxon>Alphaproteobacteria</taxon>
        <taxon>Hyphomicrobiales</taxon>
        <taxon>Phyllobacteriaceae</taxon>
        <taxon>Chelativorans</taxon>
    </lineage>
</organism>
<keyword evidence="3" id="KW-1185">Reference proteome</keyword>
<feature type="domain" description="Spore protein YkvP/CgeB glycosyl transferase-like" evidence="1">
    <location>
        <begin position="205"/>
        <end position="348"/>
    </location>
</feature>
<dbReference type="Proteomes" id="UP001320831">
    <property type="component" value="Unassembled WGS sequence"/>
</dbReference>
<comment type="caution">
    <text evidence="2">The sequence shown here is derived from an EMBL/GenBank/DDBJ whole genome shotgun (WGS) entry which is preliminary data.</text>
</comment>
<dbReference type="Gene3D" id="3.40.50.2000">
    <property type="entry name" value="Glycogen Phosphorylase B"/>
    <property type="match status" value="1"/>
</dbReference>
<evidence type="ECO:0000313" key="3">
    <source>
        <dbReference type="Proteomes" id="UP001320831"/>
    </source>
</evidence>
<reference evidence="2 3" key="1">
    <citation type="submission" date="2022-09" db="EMBL/GenBank/DDBJ databases">
        <title>Chelativorans salina sp. nov., a novel slightly halophilic bacterium isolated from a saline lake sediment enrichment.</title>
        <authorList>
            <person name="Gao L."/>
            <person name="Fang B.-Z."/>
            <person name="Li W.-J."/>
        </authorList>
    </citation>
    <scope>NUCLEOTIDE SEQUENCE [LARGE SCALE GENOMIC DNA]</scope>
    <source>
        <strain evidence="2 3">EGI FJ00035</strain>
    </source>
</reference>
<dbReference type="GO" id="GO:0016757">
    <property type="term" value="F:glycosyltransferase activity"/>
    <property type="evidence" value="ECO:0007669"/>
    <property type="project" value="UniProtKB-KW"/>
</dbReference>
<dbReference type="Pfam" id="PF13524">
    <property type="entry name" value="Glyco_trans_1_2"/>
    <property type="match status" value="1"/>
</dbReference>
<dbReference type="EMBL" id="JAOCZP010000007">
    <property type="protein sequence ID" value="MCT7377416.1"/>
    <property type="molecule type" value="Genomic_DNA"/>
</dbReference>
<dbReference type="RefSeq" id="WP_260905907.1">
    <property type="nucleotide sequence ID" value="NZ_JAOCZP010000007.1"/>
</dbReference>
<evidence type="ECO:0000259" key="1">
    <source>
        <dbReference type="Pfam" id="PF13524"/>
    </source>
</evidence>
<dbReference type="EC" id="2.4.-.-" evidence="2"/>
<gene>
    <name evidence="2" type="ORF">N5A92_20575</name>
</gene>
<protein>
    <submittedName>
        <fullName evidence="2">Glycosyltransferase</fullName>
        <ecNumber evidence="2">2.4.-.-</ecNumber>
    </submittedName>
</protein>
<dbReference type="InterPro" id="IPR055259">
    <property type="entry name" value="YkvP/CgeB_Glyco_trans-like"/>
</dbReference>
<keyword evidence="2" id="KW-0328">Glycosyltransferase</keyword>
<proteinExistence type="predicted"/>
<dbReference type="SUPFAM" id="SSF53756">
    <property type="entry name" value="UDP-Glycosyltransferase/glycogen phosphorylase"/>
    <property type="match status" value="1"/>
</dbReference>
<sequence>MKIAFYGSSLLSSYWNGAATYYRGLLQALSKLGYDITFYEPNIRERQQNRDMEPPDWCRVVVYDCDSASMKHATEQAADADVVVKASGVGFEDSELLQLVLNAARPETLTIFWDVDAPATLAEIDRDREHPLLRELSRIDLVLTYGGGDPVVYGYRARGALHCIPVYNALDPLTHHPVAADPRFAADLAFLGNRLPDREERVETFFFGAASLLPDQTFVLGGSGWSSRSLPDNVRYHGHVPTRDHNAFNASPKAVLNVNRQSMASNGYSPATRVFEAAGAGACLITDSWAGLDLFLAEGSEVLVARDGKDVADILNRLTPAEAAKIGEAARQRVTREHTYAHRAEQVHQILSGFLPKQHTEAAE</sequence>
<keyword evidence="2" id="KW-0808">Transferase</keyword>
<evidence type="ECO:0000313" key="2">
    <source>
        <dbReference type="EMBL" id="MCT7377416.1"/>
    </source>
</evidence>